<evidence type="ECO:0000256" key="6">
    <source>
        <dbReference type="ARBA" id="ARBA00023136"/>
    </source>
</evidence>
<dbReference type="Proteomes" id="UP000694620">
    <property type="component" value="Chromosome 3"/>
</dbReference>
<feature type="transmembrane region" description="Helical" evidence="12">
    <location>
        <begin position="289"/>
        <end position="312"/>
    </location>
</feature>
<evidence type="ECO:0000313" key="14">
    <source>
        <dbReference type="Ensembl" id="ENSECRP00000001845.1"/>
    </source>
</evidence>
<evidence type="ECO:0000256" key="4">
    <source>
        <dbReference type="ARBA" id="ARBA00022989"/>
    </source>
</evidence>
<proteinExistence type="inferred from homology"/>
<evidence type="ECO:0000256" key="3">
    <source>
        <dbReference type="ARBA" id="ARBA00022692"/>
    </source>
</evidence>
<keyword evidence="7" id="KW-1015">Disulfide bond</keyword>
<dbReference type="PRINTS" id="PR00237">
    <property type="entry name" value="GPCRRHODOPSN"/>
</dbReference>
<evidence type="ECO:0000256" key="1">
    <source>
        <dbReference type="ARBA" id="ARBA00004651"/>
    </source>
</evidence>
<comment type="subcellular location">
    <subcellularLocation>
        <location evidence="1">Cell membrane</location>
        <topology evidence="1">Multi-pass membrane protein</topology>
    </subcellularLocation>
</comment>
<sequence>MNLSLLSEELVEYCFENVISRSVGMKTAMYLVILLIVLTTIFGNLLVIVSISHFKQLHSPHNLLVLSLATADLLLGLCVLPFSMIRTVETCWYLGSFFCRLHTCIDLFFCTVSIFHLGFIAIDRYFAVCDPLRYSNKISIGVVCCFIAIAWVMSAFYSFGLIFSKANDEGLENVVPMLTCEGGCIIQFNKLWSLLDALTFVIPCFGMICIYAQIFNVARKQARQIQSRDFKKFSLEESKQRAKRKREQKAAKTLGIVMGVFLVCWSPYFTDTVVDAYNNYQTPTTAFDGLIWLAYSNSTFNPLIYGFFYPWFRKALKLIITFKIFQSHSSLIQLYKE</sequence>
<organism evidence="14 15">
    <name type="scientific">Erpetoichthys calabaricus</name>
    <name type="common">Rope fish</name>
    <name type="synonym">Calamoichthys calabaricus</name>
    <dbReference type="NCBI Taxonomy" id="27687"/>
    <lineage>
        <taxon>Eukaryota</taxon>
        <taxon>Metazoa</taxon>
        <taxon>Chordata</taxon>
        <taxon>Craniata</taxon>
        <taxon>Vertebrata</taxon>
        <taxon>Euteleostomi</taxon>
        <taxon>Actinopterygii</taxon>
        <taxon>Polypteriformes</taxon>
        <taxon>Polypteridae</taxon>
        <taxon>Erpetoichthys</taxon>
    </lineage>
</organism>
<evidence type="ECO:0000256" key="12">
    <source>
        <dbReference type="SAM" id="Phobius"/>
    </source>
</evidence>
<evidence type="ECO:0000256" key="10">
    <source>
        <dbReference type="ARBA" id="ARBA00023224"/>
    </source>
</evidence>
<keyword evidence="6 12" id="KW-0472">Membrane</keyword>
<keyword evidence="15" id="KW-1185">Reference proteome</keyword>
<comment type="similarity">
    <text evidence="11">Belongs to the G-protein coupled receptor 1 family.</text>
</comment>
<keyword evidence="9" id="KW-0325">Glycoprotein</keyword>
<reference evidence="14" key="3">
    <citation type="submission" date="2025-09" db="UniProtKB">
        <authorList>
            <consortium name="Ensembl"/>
        </authorList>
    </citation>
    <scope>IDENTIFICATION</scope>
</reference>
<keyword evidence="4 12" id="KW-1133">Transmembrane helix</keyword>
<dbReference type="PROSITE" id="PS50262">
    <property type="entry name" value="G_PROTEIN_RECEP_F1_2"/>
    <property type="match status" value="1"/>
</dbReference>
<feature type="transmembrane region" description="Helical" evidence="12">
    <location>
        <begin position="105"/>
        <end position="126"/>
    </location>
</feature>
<dbReference type="PROSITE" id="PS00237">
    <property type="entry name" value="G_PROTEIN_RECEP_F1_1"/>
    <property type="match status" value="1"/>
</dbReference>
<reference evidence="14" key="2">
    <citation type="submission" date="2025-08" db="UniProtKB">
        <authorList>
            <consortium name="Ensembl"/>
        </authorList>
    </citation>
    <scope>IDENTIFICATION</scope>
</reference>
<dbReference type="InterPro" id="IPR017452">
    <property type="entry name" value="GPCR_Rhodpsn_7TM"/>
</dbReference>
<feature type="transmembrane region" description="Helical" evidence="12">
    <location>
        <begin position="28"/>
        <end position="51"/>
    </location>
</feature>
<accession>A0A8C4RKB0</accession>
<dbReference type="InterPro" id="IPR009132">
    <property type="entry name" value="TAAR_fam"/>
</dbReference>
<keyword evidence="8 11" id="KW-0675">Receptor</keyword>
<dbReference type="FunFam" id="1.20.1070.10:FF:000030">
    <property type="entry name" value="trace amine-associated receptor 1"/>
    <property type="match status" value="1"/>
</dbReference>
<dbReference type="InterPro" id="IPR050569">
    <property type="entry name" value="TAAR"/>
</dbReference>
<dbReference type="PANTHER" id="PTHR24249:SF406">
    <property type="entry name" value="G-PROTEIN COUPLED RECEPTORS FAMILY 1 PROFILE DOMAIN-CONTAINING PROTEIN"/>
    <property type="match status" value="1"/>
</dbReference>
<keyword evidence="10 11" id="KW-0807">Transducer</keyword>
<evidence type="ECO:0000256" key="2">
    <source>
        <dbReference type="ARBA" id="ARBA00022475"/>
    </source>
</evidence>
<evidence type="ECO:0000256" key="9">
    <source>
        <dbReference type="ARBA" id="ARBA00023180"/>
    </source>
</evidence>
<evidence type="ECO:0000256" key="8">
    <source>
        <dbReference type="ARBA" id="ARBA00023170"/>
    </source>
</evidence>
<protein>
    <recommendedName>
        <fullName evidence="13">G-protein coupled receptors family 1 profile domain-containing protein</fullName>
    </recommendedName>
</protein>
<keyword evidence="3 11" id="KW-0812">Transmembrane</keyword>
<feature type="transmembrane region" description="Helical" evidence="12">
    <location>
        <begin position="63"/>
        <end position="85"/>
    </location>
</feature>
<feature type="transmembrane region" description="Helical" evidence="12">
    <location>
        <begin position="138"/>
        <end position="163"/>
    </location>
</feature>
<dbReference type="Gene3D" id="1.20.1070.10">
    <property type="entry name" value="Rhodopsin 7-helix transmembrane proteins"/>
    <property type="match status" value="1"/>
</dbReference>
<keyword evidence="2" id="KW-1003">Cell membrane</keyword>
<evidence type="ECO:0000259" key="13">
    <source>
        <dbReference type="PROSITE" id="PS50262"/>
    </source>
</evidence>
<evidence type="ECO:0000256" key="7">
    <source>
        <dbReference type="ARBA" id="ARBA00023157"/>
    </source>
</evidence>
<dbReference type="Pfam" id="PF00001">
    <property type="entry name" value="7tm_1"/>
    <property type="match status" value="1"/>
</dbReference>
<reference evidence="14" key="1">
    <citation type="submission" date="2021-06" db="EMBL/GenBank/DDBJ databases">
        <authorList>
            <consortium name="Wellcome Sanger Institute Data Sharing"/>
        </authorList>
    </citation>
    <scope>NUCLEOTIDE SEQUENCE [LARGE SCALE GENOMIC DNA]</scope>
</reference>
<feature type="domain" description="G-protein coupled receptors family 1 profile" evidence="13">
    <location>
        <begin position="43"/>
        <end position="305"/>
    </location>
</feature>
<dbReference type="PRINTS" id="PR01830">
    <property type="entry name" value="TRACEAMINER"/>
</dbReference>
<dbReference type="PANTHER" id="PTHR24249">
    <property type="entry name" value="HISTAMINE RECEPTOR-RELATED G-PROTEIN COUPLED RECEPTOR"/>
    <property type="match status" value="1"/>
</dbReference>
<dbReference type="GO" id="GO:0001594">
    <property type="term" value="F:trace-amine receptor activity"/>
    <property type="evidence" value="ECO:0007669"/>
    <property type="project" value="InterPro"/>
</dbReference>
<dbReference type="SMART" id="SM01381">
    <property type="entry name" value="7TM_GPCR_Srsx"/>
    <property type="match status" value="1"/>
</dbReference>
<dbReference type="AlphaFoldDB" id="A0A8C4RKB0"/>
<dbReference type="GeneTree" id="ENSGT00950000182934"/>
<evidence type="ECO:0000313" key="15">
    <source>
        <dbReference type="Proteomes" id="UP000694620"/>
    </source>
</evidence>
<dbReference type="GO" id="GO:0005886">
    <property type="term" value="C:plasma membrane"/>
    <property type="evidence" value="ECO:0007669"/>
    <property type="project" value="UniProtKB-SubCell"/>
</dbReference>
<dbReference type="SUPFAM" id="SSF81321">
    <property type="entry name" value="Family A G protein-coupled receptor-like"/>
    <property type="match status" value="1"/>
</dbReference>
<feature type="transmembrane region" description="Helical" evidence="12">
    <location>
        <begin position="250"/>
        <end position="269"/>
    </location>
</feature>
<feature type="transmembrane region" description="Helical" evidence="12">
    <location>
        <begin position="197"/>
        <end position="218"/>
    </location>
</feature>
<dbReference type="Ensembl" id="ENSECRT00000001869.1">
    <property type="protein sequence ID" value="ENSECRP00000001845.1"/>
    <property type="gene ID" value="ENSECRG00000001280.1"/>
</dbReference>
<name>A0A8C4RKB0_ERPCA</name>
<keyword evidence="5 11" id="KW-0297">G-protein coupled receptor</keyword>
<dbReference type="InterPro" id="IPR000276">
    <property type="entry name" value="GPCR_Rhodpsn"/>
</dbReference>
<evidence type="ECO:0000256" key="5">
    <source>
        <dbReference type="ARBA" id="ARBA00023040"/>
    </source>
</evidence>
<evidence type="ECO:0000256" key="11">
    <source>
        <dbReference type="RuleBase" id="RU000688"/>
    </source>
</evidence>